<evidence type="ECO:0000313" key="3">
    <source>
        <dbReference type="Proteomes" id="UP001527925"/>
    </source>
</evidence>
<gene>
    <name evidence="2" type="ORF">HK105_203642</name>
</gene>
<feature type="transmembrane region" description="Helical" evidence="1">
    <location>
        <begin position="325"/>
        <end position="344"/>
    </location>
</feature>
<sequence>MTVALLVLFLVAPAMQFYFGLALWPVGVTLVLATTDTPPEKRPSRDLLWKIVDEESPFEAYLTAQTLQKDIDKYFISLQTLSQQVLYDSLSGRASDAQEPIIALQVEAPINAFLNFAASACLSNRTTTTLLVSSDANVLSTLLSLGASSSQLALRDRWGYGTGHTVPDSLSKSAVVFDYKPLVIDPTRLLASISLGQRPIVLLDGQDETWASAKIAAQAGPFSIAAVNVGELIKAIGSSKYSPSWPLSVGSTDQGDTPTSSTISTIGWLAASLAVPLLIGLAFGALLVQSQLLESGAAIAWILFIAGGAQTLSAGSLGVPGGHAYALGILGLPSCLFSALNLATTDPNYIVFGRKRAACIVLDTRD</sequence>
<keyword evidence="1" id="KW-0812">Transmembrane</keyword>
<feature type="transmembrane region" description="Helical" evidence="1">
    <location>
        <begin position="300"/>
        <end position="319"/>
    </location>
</feature>
<keyword evidence="1" id="KW-0472">Membrane</keyword>
<protein>
    <submittedName>
        <fullName evidence="2">Uncharacterized protein</fullName>
    </submittedName>
</protein>
<proteinExistence type="predicted"/>
<evidence type="ECO:0000256" key="1">
    <source>
        <dbReference type="SAM" id="Phobius"/>
    </source>
</evidence>
<keyword evidence="3" id="KW-1185">Reference proteome</keyword>
<dbReference type="Proteomes" id="UP001527925">
    <property type="component" value="Unassembled WGS sequence"/>
</dbReference>
<comment type="caution">
    <text evidence="2">The sequence shown here is derived from an EMBL/GenBank/DDBJ whole genome shotgun (WGS) entry which is preliminary data.</text>
</comment>
<keyword evidence="1" id="KW-1133">Transmembrane helix</keyword>
<reference evidence="2 3" key="1">
    <citation type="submission" date="2023-09" db="EMBL/GenBank/DDBJ databases">
        <title>Pangenome analysis of Batrachochytrium dendrobatidis and related Chytrids.</title>
        <authorList>
            <person name="Yacoub M.N."/>
            <person name="Stajich J.E."/>
            <person name="James T.Y."/>
        </authorList>
    </citation>
    <scope>NUCLEOTIDE SEQUENCE [LARGE SCALE GENOMIC DNA]</scope>
    <source>
        <strain evidence="2 3">JEL0888</strain>
    </source>
</reference>
<accession>A0ABR4NBI0</accession>
<name>A0ABR4NBI0_9FUNG</name>
<feature type="transmembrane region" description="Helical" evidence="1">
    <location>
        <begin position="266"/>
        <end position="288"/>
    </location>
</feature>
<evidence type="ECO:0000313" key="2">
    <source>
        <dbReference type="EMBL" id="KAL2916863.1"/>
    </source>
</evidence>
<organism evidence="2 3">
    <name type="scientific">Polyrhizophydium stewartii</name>
    <dbReference type="NCBI Taxonomy" id="2732419"/>
    <lineage>
        <taxon>Eukaryota</taxon>
        <taxon>Fungi</taxon>
        <taxon>Fungi incertae sedis</taxon>
        <taxon>Chytridiomycota</taxon>
        <taxon>Chytridiomycota incertae sedis</taxon>
        <taxon>Chytridiomycetes</taxon>
        <taxon>Rhizophydiales</taxon>
        <taxon>Rhizophydiales incertae sedis</taxon>
        <taxon>Polyrhizophydium</taxon>
    </lineage>
</organism>
<dbReference type="EMBL" id="JADGIZ020000014">
    <property type="protein sequence ID" value="KAL2916863.1"/>
    <property type="molecule type" value="Genomic_DNA"/>
</dbReference>